<feature type="binding site" evidence="1">
    <location>
        <position position="231"/>
    </location>
    <ligand>
        <name>Mg(2+)</name>
        <dbReference type="ChEBI" id="CHEBI:18420"/>
        <label>5</label>
    </ligand>
</feature>
<keyword evidence="1" id="KW-0067">ATP-binding</keyword>
<keyword evidence="1 4" id="KW-0808">Transferase</keyword>
<accession>A0ABT9XIC2</accession>
<dbReference type="PIRSF" id="PIRSF005303">
    <property type="entry name" value="Thiam_monoph_kin"/>
    <property type="match status" value="1"/>
</dbReference>
<dbReference type="RefSeq" id="WP_274456822.1">
    <property type="nucleotide sequence ID" value="NZ_CP067097.1"/>
</dbReference>
<gene>
    <name evidence="1" type="primary">thiL</name>
    <name evidence="4" type="ORF">J2S03_001925</name>
</gene>
<dbReference type="Gene3D" id="3.90.650.10">
    <property type="entry name" value="PurM-like C-terminal domain"/>
    <property type="match status" value="1"/>
</dbReference>
<dbReference type="HAMAP" id="MF_02128">
    <property type="entry name" value="TMP_kinase"/>
    <property type="match status" value="1"/>
</dbReference>
<dbReference type="InterPro" id="IPR016188">
    <property type="entry name" value="PurM-like_N"/>
</dbReference>
<keyword evidence="1" id="KW-0460">Magnesium</keyword>
<keyword evidence="1" id="KW-0547">Nucleotide-binding</keyword>
<feature type="binding site" evidence="1">
    <location>
        <position position="230"/>
    </location>
    <ligand>
        <name>ATP</name>
        <dbReference type="ChEBI" id="CHEBI:30616"/>
    </ligand>
</feature>
<comment type="pathway">
    <text evidence="1">Cofactor biosynthesis; thiamine diphosphate biosynthesis; thiamine diphosphate from thiamine phosphate: step 1/1.</text>
</comment>
<dbReference type="PANTHER" id="PTHR30270:SF0">
    <property type="entry name" value="THIAMINE-MONOPHOSPHATE KINASE"/>
    <property type="match status" value="1"/>
</dbReference>
<dbReference type="InterPro" id="IPR006283">
    <property type="entry name" value="ThiL-like"/>
</dbReference>
<feature type="binding site" evidence="1">
    <location>
        <position position="41"/>
    </location>
    <ligand>
        <name>Mg(2+)</name>
        <dbReference type="ChEBI" id="CHEBI:18420"/>
        <label>3</label>
    </ligand>
</feature>
<comment type="catalytic activity">
    <reaction evidence="1">
        <text>thiamine phosphate + ATP = thiamine diphosphate + ADP</text>
        <dbReference type="Rhea" id="RHEA:15913"/>
        <dbReference type="ChEBI" id="CHEBI:30616"/>
        <dbReference type="ChEBI" id="CHEBI:37575"/>
        <dbReference type="ChEBI" id="CHEBI:58937"/>
        <dbReference type="ChEBI" id="CHEBI:456216"/>
        <dbReference type="EC" id="2.7.4.16"/>
    </reaction>
</comment>
<evidence type="ECO:0000313" key="5">
    <source>
        <dbReference type="Proteomes" id="UP001232973"/>
    </source>
</evidence>
<keyword evidence="1 4" id="KW-0418">Kinase</keyword>
<keyword evidence="1" id="KW-0784">Thiamine biosynthesis</keyword>
<protein>
    <recommendedName>
        <fullName evidence="1">Thiamine-monophosphate kinase</fullName>
        <shortName evidence="1">TMP kinase</shortName>
        <shortName evidence="1">Thiamine-phosphate kinase</shortName>
        <ecNumber evidence="1">2.7.4.16</ecNumber>
    </recommendedName>
</protein>
<reference evidence="4 5" key="1">
    <citation type="submission" date="2023-07" db="EMBL/GenBank/DDBJ databases">
        <title>Genomic Encyclopedia of Type Strains, Phase IV (KMG-IV): sequencing the most valuable type-strain genomes for metagenomic binning, comparative biology and taxonomic classification.</title>
        <authorList>
            <person name="Goeker M."/>
        </authorList>
    </citation>
    <scope>NUCLEOTIDE SEQUENCE [LARGE SCALE GENOMIC DNA]</scope>
    <source>
        <strain evidence="4 5">DSM 4006</strain>
    </source>
</reference>
<evidence type="ECO:0000313" key="4">
    <source>
        <dbReference type="EMBL" id="MDQ0190062.1"/>
    </source>
</evidence>
<feature type="binding site" evidence="1">
    <location>
        <begin position="134"/>
        <end position="135"/>
    </location>
    <ligand>
        <name>ATP</name>
        <dbReference type="ChEBI" id="CHEBI:30616"/>
    </ligand>
</feature>
<dbReference type="NCBIfam" id="TIGR01379">
    <property type="entry name" value="thiL"/>
    <property type="match status" value="1"/>
</dbReference>
<comment type="similarity">
    <text evidence="1">Belongs to the thiamine-monophosphate kinase family.</text>
</comment>
<name>A0ABT9XIC2_9BACL</name>
<evidence type="ECO:0000259" key="3">
    <source>
        <dbReference type="Pfam" id="PF02769"/>
    </source>
</evidence>
<feature type="domain" description="PurM-like N-terminal" evidence="2">
    <location>
        <begin position="39"/>
        <end position="152"/>
    </location>
</feature>
<evidence type="ECO:0000256" key="1">
    <source>
        <dbReference type="HAMAP-Rule" id="MF_02128"/>
    </source>
</evidence>
<dbReference type="EC" id="2.7.4.16" evidence="1"/>
<comment type="miscellaneous">
    <text evidence="1">Reaction mechanism of ThiL seems to utilize a direct, inline transfer of the gamma-phosphate of ATP to TMP rather than a phosphorylated enzyme intermediate.</text>
</comment>
<dbReference type="InterPro" id="IPR010918">
    <property type="entry name" value="PurM-like_C_dom"/>
</dbReference>
<comment type="caution">
    <text evidence="4">The sequence shown here is derived from an EMBL/GenBank/DDBJ whole genome shotgun (WGS) entry which is preliminary data.</text>
</comment>
<feature type="binding site" evidence="1">
    <location>
        <position position="135"/>
    </location>
    <ligand>
        <name>Mg(2+)</name>
        <dbReference type="ChEBI" id="CHEBI:18420"/>
        <label>1</label>
    </ligand>
</feature>
<feature type="binding site" evidence="1">
    <location>
        <position position="58"/>
    </location>
    <ligand>
        <name>Mg(2+)</name>
        <dbReference type="ChEBI" id="CHEBI:18420"/>
        <label>2</label>
    </ligand>
</feature>
<feature type="binding site" evidence="1">
    <location>
        <position position="41"/>
    </location>
    <ligand>
        <name>Mg(2+)</name>
        <dbReference type="ChEBI" id="CHEBI:18420"/>
        <label>4</label>
    </ligand>
</feature>
<feature type="binding site" evidence="1">
    <location>
        <position position="58"/>
    </location>
    <ligand>
        <name>Mg(2+)</name>
        <dbReference type="ChEBI" id="CHEBI:18420"/>
        <label>1</label>
    </ligand>
</feature>
<proteinExistence type="inferred from homology"/>
<dbReference type="Gene3D" id="3.30.1330.10">
    <property type="entry name" value="PurM-like, N-terminal domain"/>
    <property type="match status" value="1"/>
</dbReference>
<organism evidence="4 5">
    <name type="scientific">Alicyclobacillus cycloheptanicus</name>
    <dbReference type="NCBI Taxonomy" id="1457"/>
    <lineage>
        <taxon>Bacteria</taxon>
        <taxon>Bacillati</taxon>
        <taxon>Bacillota</taxon>
        <taxon>Bacilli</taxon>
        <taxon>Bacillales</taxon>
        <taxon>Alicyclobacillaceae</taxon>
        <taxon>Alicyclobacillus</taxon>
    </lineage>
</organism>
<dbReference type="Pfam" id="PF02769">
    <property type="entry name" value="AIRS_C"/>
    <property type="match status" value="1"/>
</dbReference>
<comment type="function">
    <text evidence="1">Catalyzes the ATP-dependent phosphorylation of thiamine-monophosphate (TMP) to form thiamine-pyrophosphate (TPP), the active form of vitamin B1.</text>
</comment>
<dbReference type="Proteomes" id="UP001232973">
    <property type="component" value="Unassembled WGS sequence"/>
</dbReference>
<dbReference type="SUPFAM" id="SSF56042">
    <property type="entry name" value="PurM C-terminal domain-like"/>
    <property type="match status" value="1"/>
</dbReference>
<feature type="binding site" evidence="1">
    <location>
        <position position="56"/>
    </location>
    <ligand>
        <name>Mg(2+)</name>
        <dbReference type="ChEBI" id="CHEBI:18420"/>
        <label>4</label>
    </ligand>
</feature>
<dbReference type="SUPFAM" id="SSF55326">
    <property type="entry name" value="PurM N-terminal domain-like"/>
    <property type="match status" value="1"/>
</dbReference>
<feature type="binding site" evidence="1">
    <location>
        <position position="228"/>
    </location>
    <ligand>
        <name>Mg(2+)</name>
        <dbReference type="ChEBI" id="CHEBI:18420"/>
        <label>3</label>
    </ligand>
</feature>
<dbReference type="CDD" id="cd02194">
    <property type="entry name" value="ThiL"/>
    <property type="match status" value="1"/>
</dbReference>
<feature type="binding site" evidence="1">
    <location>
        <position position="87"/>
    </location>
    <ligand>
        <name>Mg(2+)</name>
        <dbReference type="ChEBI" id="CHEBI:18420"/>
        <label>4</label>
    </ligand>
</feature>
<dbReference type="InterPro" id="IPR036921">
    <property type="entry name" value="PurM-like_N_sf"/>
</dbReference>
<evidence type="ECO:0000259" key="2">
    <source>
        <dbReference type="Pfam" id="PF00586"/>
    </source>
</evidence>
<dbReference type="PANTHER" id="PTHR30270">
    <property type="entry name" value="THIAMINE-MONOPHOSPHATE KINASE"/>
    <property type="match status" value="1"/>
</dbReference>
<keyword evidence="5" id="KW-1185">Reference proteome</keyword>
<feature type="binding site" evidence="1">
    <location>
        <position position="161"/>
    </location>
    <ligand>
        <name>ATP</name>
        <dbReference type="ChEBI" id="CHEBI:30616"/>
    </ligand>
</feature>
<dbReference type="InterPro" id="IPR036676">
    <property type="entry name" value="PurM-like_C_sf"/>
</dbReference>
<feature type="binding site" evidence="1">
    <location>
        <position position="57"/>
    </location>
    <ligand>
        <name>Mg(2+)</name>
        <dbReference type="ChEBI" id="CHEBI:18420"/>
        <label>1</label>
    </ligand>
</feature>
<keyword evidence="1" id="KW-0479">Metal-binding</keyword>
<feature type="binding site" evidence="1">
    <location>
        <position position="117"/>
    </location>
    <ligand>
        <name>ATP</name>
        <dbReference type="ChEBI" id="CHEBI:30616"/>
    </ligand>
</feature>
<dbReference type="EMBL" id="JAUSTP010000014">
    <property type="protein sequence ID" value="MDQ0190062.1"/>
    <property type="molecule type" value="Genomic_DNA"/>
</dbReference>
<feature type="domain" description="PurM-like C-terminal" evidence="3">
    <location>
        <begin position="165"/>
        <end position="322"/>
    </location>
</feature>
<dbReference type="Pfam" id="PF00586">
    <property type="entry name" value="AIRS"/>
    <property type="match status" value="1"/>
</dbReference>
<feature type="binding site" evidence="1">
    <location>
        <position position="281"/>
    </location>
    <ligand>
        <name>substrate</name>
    </ligand>
</feature>
<feature type="binding site" evidence="1">
    <location>
        <position position="87"/>
    </location>
    <ligand>
        <name>Mg(2+)</name>
        <dbReference type="ChEBI" id="CHEBI:18420"/>
        <label>3</label>
    </ligand>
</feature>
<dbReference type="GO" id="GO:0009030">
    <property type="term" value="F:thiamine-phosphate kinase activity"/>
    <property type="evidence" value="ECO:0007669"/>
    <property type="project" value="UniProtKB-EC"/>
</dbReference>
<feature type="binding site" evidence="1">
    <location>
        <position position="65"/>
    </location>
    <ligand>
        <name>substrate</name>
    </ligand>
</feature>
<feature type="binding site" evidence="1">
    <location>
        <position position="87"/>
    </location>
    <ligand>
        <name>Mg(2+)</name>
        <dbReference type="ChEBI" id="CHEBI:18420"/>
        <label>2</label>
    </ligand>
</feature>
<feature type="binding site" evidence="1">
    <location>
        <position position="338"/>
    </location>
    <ligand>
        <name>substrate</name>
    </ligand>
</feature>
<sequence>MTRFNGLDEFGLIAHLTARYRAALQKQEPAAGGVLVDIGDDAAVLAAVAGEELLMTTDTMVEGVHFLPETMGFADVGYKAVAASVSDIAAMGGTPRYVVLSIAIADAVSLPDLEALYDGVAAICSDARCALVGGDVVHTPGPFVITSTVLGGVPAGTAVKRSGARPGDVVFVTGTVGASGAGLALLQASGVLLPADEAAALRTCHQRPLPQVGAGQILRSCGATSLDDISDGLASELNEIARASQVRLRIDTARIPLLPALQNFARSRSEDPYEYAWYGGEDYQLVGTASPFAFARALAQCESIGVKLTQIGRVEPGDGEVVAQFPDGRIDLVEPRGYNHFK</sequence>